<reference evidence="2" key="1">
    <citation type="submission" date="2017-05" db="EMBL/GenBank/DDBJ databases">
        <authorList>
            <person name="Sharma S."/>
            <person name="Sidhu C."/>
            <person name="Pinnaka A.K."/>
        </authorList>
    </citation>
    <scope>NUCLEOTIDE SEQUENCE [LARGE SCALE GENOMIC DNA]</scope>
    <source>
        <strain evidence="2">AK93</strain>
    </source>
</reference>
<name>A0A3E0X3D0_9GAMM</name>
<dbReference type="EMBL" id="NFZW01000001">
    <property type="protein sequence ID" value="RFA39342.1"/>
    <property type="molecule type" value="Genomic_DNA"/>
</dbReference>
<evidence type="ECO:0000313" key="1">
    <source>
        <dbReference type="EMBL" id="RFA39342.1"/>
    </source>
</evidence>
<accession>A0A3E0X3D0</accession>
<dbReference type="AlphaFoldDB" id="A0A3E0X3D0"/>
<evidence type="ECO:0000313" key="2">
    <source>
        <dbReference type="Proteomes" id="UP000256763"/>
    </source>
</evidence>
<comment type="caution">
    <text evidence="1">The sequence shown here is derived from an EMBL/GenBank/DDBJ whole genome shotgun (WGS) entry which is preliminary data.</text>
</comment>
<sequence>MFECGALELTAGILPVSRSSNGSMAELQTIRFYLSLTADEIMAYYRGDAESIVATSDDGRRVSFPARVIRPFVSYSGVQGWFLLRYDAEGRFHSIEKIR</sequence>
<dbReference type="OrthoDB" id="5600793at2"/>
<protein>
    <recommendedName>
        <fullName evidence="3">DUF2835 domain-containing protein</fullName>
    </recommendedName>
</protein>
<dbReference type="Proteomes" id="UP000256763">
    <property type="component" value="Unassembled WGS sequence"/>
</dbReference>
<evidence type="ECO:0008006" key="3">
    <source>
        <dbReference type="Google" id="ProtNLM"/>
    </source>
</evidence>
<gene>
    <name evidence="1" type="ORF">CAL65_00560</name>
</gene>
<dbReference type="InterPro" id="IPR021363">
    <property type="entry name" value="DUF2835"/>
</dbReference>
<keyword evidence="2" id="KW-1185">Reference proteome</keyword>
<proteinExistence type="predicted"/>
<organism evidence="1 2">
    <name type="scientific">Alkalilimnicola ehrlichii</name>
    <dbReference type="NCBI Taxonomy" id="351052"/>
    <lineage>
        <taxon>Bacteria</taxon>
        <taxon>Pseudomonadati</taxon>
        <taxon>Pseudomonadota</taxon>
        <taxon>Gammaproteobacteria</taxon>
        <taxon>Chromatiales</taxon>
        <taxon>Ectothiorhodospiraceae</taxon>
        <taxon>Alkalilimnicola</taxon>
    </lineage>
</organism>
<dbReference type="Pfam" id="PF11197">
    <property type="entry name" value="DUF2835"/>
    <property type="match status" value="1"/>
</dbReference>